<keyword evidence="2" id="KW-1185">Reference proteome</keyword>
<sequence>MAQPWPVNLAPNHPDLDTQTIRSYYRQCQKCWKRKADGVKLMVCSKCKIASYCVSRVYSISSNVCYNHCWSFLQSLECQKADWNFHKQACNTNQRHRELMAEEDALERLARHMKGETDIRPTNTEVNEEMGEFLRRFRPIICQASYRCLEVQKGASDAWKKYVFIVRIERIPKSSKKSKPWSRYKVVDAYKESIDEIKASYGHQIAPTLEQGEVYHKENVGVGCVGTIMTFLRCSSTGNDIQLISWAGYGENAWDDDALVPNWEEELIRSVEKICGRIS</sequence>
<proteinExistence type="predicted"/>
<name>A0ACB8U799_9APHY</name>
<comment type="caution">
    <text evidence="1">The sequence shown here is derived from an EMBL/GenBank/DDBJ whole genome shotgun (WGS) entry which is preliminary data.</text>
</comment>
<evidence type="ECO:0000313" key="2">
    <source>
        <dbReference type="Proteomes" id="UP001055072"/>
    </source>
</evidence>
<dbReference type="Proteomes" id="UP001055072">
    <property type="component" value="Unassembled WGS sequence"/>
</dbReference>
<protein>
    <submittedName>
        <fullName evidence="1">Uncharacterized protein</fullName>
    </submittedName>
</protein>
<accession>A0ACB8U799</accession>
<evidence type="ECO:0000313" key="1">
    <source>
        <dbReference type="EMBL" id="KAI0090106.1"/>
    </source>
</evidence>
<reference evidence="1" key="1">
    <citation type="journal article" date="2021" name="Environ. Microbiol.">
        <title>Gene family expansions and transcriptome signatures uncover fungal adaptations to wood decay.</title>
        <authorList>
            <person name="Hage H."/>
            <person name="Miyauchi S."/>
            <person name="Viragh M."/>
            <person name="Drula E."/>
            <person name="Min B."/>
            <person name="Chaduli D."/>
            <person name="Navarro D."/>
            <person name="Favel A."/>
            <person name="Norest M."/>
            <person name="Lesage-Meessen L."/>
            <person name="Balint B."/>
            <person name="Merenyi Z."/>
            <person name="de Eugenio L."/>
            <person name="Morin E."/>
            <person name="Martinez A.T."/>
            <person name="Baldrian P."/>
            <person name="Stursova M."/>
            <person name="Martinez M.J."/>
            <person name="Novotny C."/>
            <person name="Magnuson J.K."/>
            <person name="Spatafora J.W."/>
            <person name="Maurice S."/>
            <person name="Pangilinan J."/>
            <person name="Andreopoulos W."/>
            <person name="LaButti K."/>
            <person name="Hundley H."/>
            <person name="Na H."/>
            <person name="Kuo A."/>
            <person name="Barry K."/>
            <person name="Lipzen A."/>
            <person name="Henrissat B."/>
            <person name="Riley R."/>
            <person name="Ahrendt S."/>
            <person name="Nagy L.G."/>
            <person name="Grigoriev I.V."/>
            <person name="Martin F."/>
            <person name="Rosso M.N."/>
        </authorList>
    </citation>
    <scope>NUCLEOTIDE SEQUENCE</scope>
    <source>
        <strain evidence="1">CBS 384.51</strain>
    </source>
</reference>
<dbReference type="EMBL" id="MU274908">
    <property type="protein sequence ID" value="KAI0090106.1"/>
    <property type="molecule type" value="Genomic_DNA"/>
</dbReference>
<gene>
    <name evidence="1" type="ORF">BDY19DRAFT_750843</name>
</gene>
<organism evidence="1 2">
    <name type="scientific">Irpex rosettiformis</name>
    <dbReference type="NCBI Taxonomy" id="378272"/>
    <lineage>
        <taxon>Eukaryota</taxon>
        <taxon>Fungi</taxon>
        <taxon>Dikarya</taxon>
        <taxon>Basidiomycota</taxon>
        <taxon>Agaricomycotina</taxon>
        <taxon>Agaricomycetes</taxon>
        <taxon>Polyporales</taxon>
        <taxon>Irpicaceae</taxon>
        <taxon>Irpex</taxon>
    </lineage>
</organism>